<proteinExistence type="predicted"/>
<feature type="transmembrane region" description="Helical" evidence="1">
    <location>
        <begin position="241"/>
        <end position="267"/>
    </location>
</feature>
<evidence type="ECO:0000313" key="2">
    <source>
        <dbReference type="EMBL" id="CAG9531147.1"/>
    </source>
</evidence>
<evidence type="ECO:0000256" key="1">
    <source>
        <dbReference type="SAM" id="Phobius"/>
    </source>
</evidence>
<name>A0A8J2LQB3_9BILA</name>
<keyword evidence="1" id="KW-0812">Transmembrane</keyword>
<feature type="transmembrane region" description="Helical" evidence="1">
    <location>
        <begin position="105"/>
        <end position="128"/>
    </location>
</feature>
<reference evidence="2" key="1">
    <citation type="submission" date="2021-09" db="EMBL/GenBank/DDBJ databases">
        <authorList>
            <consortium name="Pathogen Informatics"/>
        </authorList>
    </citation>
    <scope>NUCLEOTIDE SEQUENCE</scope>
</reference>
<accession>A0A8J2LQB3</accession>
<gene>
    <name evidence="2" type="ORF">CJOHNSTONI_LOCUS1569</name>
</gene>
<dbReference type="AlphaFoldDB" id="A0A8J2LQB3"/>
<keyword evidence="1" id="KW-0472">Membrane</keyword>
<comment type="caution">
    <text evidence="2">The sequence shown here is derived from an EMBL/GenBank/DDBJ whole genome shotgun (WGS) entry which is preliminary data.</text>
</comment>
<evidence type="ECO:0000313" key="3">
    <source>
        <dbReference type="Proteomes" id="UP000746747"/>
    </source>
</evidence>
<feature type="transmembrane region" description="Helical" evidence="1">
    <location>
        <begin position="148"/>
        <end position="173"/>
    </location>
</feature>
<feature type="transmembrane region" description="Helical" evidence="1">
    <location>
        <begin position="63"/>
        <end position="84"/>
    </location>
</feature>
<dbReference type="Gene3D" id="1.20.1070.10">
    <property type="entry name" value="Rhodopsin 7-helix transmembrane proteins"/>
    <property type="match status" value="1"/>
</dbReference>
<keyword evidence="1" id="KW-1133">Transmembrane helix</keyword>
<keyword evidence="3" id="KW-1185">Reference proteome</keyword>
<dbReference type="OrthoDB" id="5859052at2759"/>
<dbReference type="SUPFAM" id="SSF81321">
    <property type="entry name" value="Family A G protein-coupled receptor-like"/>
    <property type="match status" value="1"/>
</dbReference>
<dbReference type="EMBL" id="CAKAEH010000483">
    <property type="protein sequence ID" value="CAG9531147.1"/>
    <property type="molecule type" value="Genomic_DNA"/>
</dbReference>
<protein>
    <recommendedName>
        <fullName evidence="4">G-protein coupled receptors family 1 profile domain-containing protein</fullName>
    </recommendedName>
</protein>
<evidence type="ECO:0008006" key="4">
    <source>
        <dbReference type="Google" id="ProtNLM"/>
    </source>
</evidence>
<feature type="transmembrane region" description="Helical" evidence="1">
    <location>
        <begin position="35"/>
        <end position="57"/>
    </location>
</feature>
<organism evidence="2 3">
    <name type="scientific">Cercopithifilaria johnstoni</name>
    <dbReference type="NCBI Taxonomy" id="2874296"/>
    <lineage>
        <taxon>Eukaryota</taxon>
        <taxon>Metazoa</taxon>
        <taxon>Ecdysozoa</taxon>
        <taxon>Nematoda</taxon>
        <taxon>Chromadorea</taxon>
        <taxon>Rhabditida</taxon>
        <taxon>Spirurina</taxon>
        <taxon>Spiruromorpha</taxon>
        <taxon>Filarioidea</taxon>
        <taxon>Onchocercidae</taxon>
        <taxon>Cercopithifilaria</taxon>
    </lineage>
</organism>
<feature type="transmembrane region" description="Helical" evidence="1">
    <location>
        <begin position="215"/>
        <end position="235"/>
    </location>
</feature>
<dbReference type="Proteomes" id="UP000746747">
    <property type="component" value="Unassembled WGS sequence"/>
</dbReference>
<sequence length="301" mass="34408">MSFAVNETATERIKNVNANEKEAIVRAISIILHTYGYIVIGIFLTSINIPVFLLVITRKALRSPYLVLAIVFLNNGLTGICAILTGIKRIIDTANGEKLIDHYKCVLNVHTFLLTLFFLNGWSLLMHSLERLCVVAFPIYYYKKSARISYSLIAAQYIIAIIEITSTVIASLIESPRRISNFCTKFGRQFLTRHSHNRDLSTFLDNQKRYTHTSLISCCFTFFFVVAPSALEYIYVMDSSVLSRIIIMCCAYLWILNSFNMVVLFLYRQGDSQRAAIRCFKYLLCERKHTVQPMVVFGIGK</sequence>